<keyword evidence="7" id="KW-1185">Reference proteome</keyword>
<feature type="domain" description="NWD NACHT-NTPase N-terminal" evidence="4">
    <location>
        <begin position="97"/>
        <end position="331"/>
    </location>
</feature>
<evidence type="ECO:0000256" key="3">
    <source>
        <dbReference type="SAM" id="MobiDB-lite"/>
    </source>
</evidence>
<name>A0A8H5WSH1_FUSHE</name>
<dbReference type="PROSITE" id="PS50294">
    <property type="entry name" value="WD_REPEATS_REGION"/>
    <property type="match status" value="1"/>
</dbReference>
<dbReference type="InterPro" id="IPR027417">
    <property type="entry name" value="P-loop_NTPase"/>
</dbReference>
<feature type="repeat" description="WD" evidence="2">
    <location>
        <begin position="1055"/>
        <end position="1090"/>
    </location>
</feature>
<dbReference type="SUPFAM" id="SSF50969">
    <property type="entry name" value="YVTN repeat-like/Quinoprotein amine dehydrogenase"/>
    <property type="match status" value="1"/>
</dbReference>
<dbReference type="InterPro" id="IPR031359">
    <property type="entry name" value="NACHT_N"/>
</dbReference>
<reference evidence="6 7" key="1">
    <citation type="submission" date="2020-05" db="EMBL/GenBank/DDBJ databases">
        <title>Identification and distribution of gene clusters putatively required for synthesis of sphingolipid metabolism inhibitors in phylogenetically diverse species of the filamentous fungus Fusarium.</title>
        <authorList>
            <person name="Kim H.-S."/>
            <person name="Busman M."/>
            <person name="Brown D.W."/>
            <person name="Divon H."/>
            <person name="Uhlig S."/>
            <person name="Proctor R.H."/>
        </authorList>
    </citation>
    <scope>NUCLEOTIDE SEQUENCE [LARGE SCALE GENOMIC DNA]</scope>
    <source>
        <strain evidence="6 7">NRRL 20693</strain>
    </source>
</reference>
<sequence length="1583" mass="178177">MKDKLRQLKERLKNRMEERQIGHETSKSSAADNRAPSEQIIYDSRQVPTGGIRKEDQTEAAESSRSTAYSAPLPDPSGKDTASLTASNVDISDWAGIWSEAYETVKGNTEYLSLLGKFEGFLEEGAGIVGNADEDDPSGNLFPAAGDKNRLKNIQQIAKEKLNDLSEAQLSFAIGKRSIVVRDSIVKTVKVINTLKPIISGAVAAEPSAGLAWAGVTTILPMLESIFQQDEDAATGLTEITFLMARYQMLHEGDFSTGLGSTGHSSASKALLTHVKHDLIGIYADMYVYEARFILQYATRGKVHRTFRNAFTVDDWKSLWAGIQSKSRRIDQGIHDQISARTMEIWKKVERIQMDTKIIEVITKDTLKVVQGLDRRQLLQSLKITGNAIFDSRETTSVATPCLRGTQLQTLKTIQEWAEDPDGEMTLWLEGMAGTGKTSISMTVARALKEGKPFTDQLEPLRKAFLGASFFFKNGDATRKSTVEFFTTIAWCLSDVFSDPDSPFTKAIKDNPGIETKAPQQQFLKLIAEPLSLLDKDKFISFQLIVVVDALDECDDAETLLAIIGNLQGLLQIRLRFFITSRREEHISNGFRRLHSQPFRPVNLKKVESSPGEADDITLYLSKTLKEIATRYDAQGSGIGDVDIKKLAEKADGLFIYAVTACRFLNAPDFADQESRNIRLKLILEDIEGPQQEVDSIYLTVLKFPDVERQNKALRVPFYSKILRLIGLIVVSLRPVSVETLCKLLLTTRKELDYHLRYLHPIIDVPNDPSAPISLVHLSFRDFILSETRSERLSFSVKEPVIHREMFDRCLEIIHSELREDICLLTLPGTFVSEVKSSQIEAHVPQYLRYACRYWVDHLKKIDRDDLQKSGLNDDDGPVHRFFQNNLLYWLEPSKQPELQSFLHDAKRFIQSNRWIIENAPLQMYCSALLFCPTKSKVRFYYESLIPTWIIKQPETQESWGPELYTLQGHSGAVLEIRFSPTQSLLASTSTDNTTRVWNYDTGSEQCKFQDPGTPRCVCFSMDGLRLASGCLDGTINVRDLRKATNISFCCPSGVVQITFSPTASNILASLCDDGKLRIWNLDDRQQGPVQHAWKPDSSRGFVFSPDGHFIGVHQGNLVALFNVRLGEPTSEFMVMDQVTTMAFSIDSSIIAVRLEKGVDFWDISLSEPRLIKSYEATSSNCSPFLFLSPDKTLTIHQRHSGTIEIRDASTGDLIGKFLKDFGKSFSPDGTLMAAEASFHPVIQIFSDPSATLLYQQMYSAPKYIGFISGDSVALSYSSRQATKRWNVAEESMHPLQDYVIRVIFSPDREFVVLQLSQRDMFQVWDKSLMHLQATFDGMADIAFIPHTGELATLSLLGDFEVLSQDAESHSFKPIRSFGLRDVVFEKIPQINPWDVTTLHISPSGQEAVVNVPNPTPDSHGRKSCQLWNIAENTIFSPENDFFGVQGRYTQLFHMPSGEEVHNCDLRDCHFLTFHPTDRTFAVVSKYDHTIVIWQGSPWVRRFMLKVPQDYEVRNLAFSATGRIAALSTSRNAGSSTIDIWDVATEQKLGSQVFGGVYQCLSNMQRRKDRDDRGKDYITVSTY</sequence>
<gene>
    <name evidence="6" type="ORF">FHETE_4423</name>
</gene>
<evidence type="ECO:0000256" key="2">
    <source>
        <dbReference type="PROSITE-ProRule" id="PRU00221"/>
    </source>
</evidence>
<dbReference type="PANTHER" id="PTHR10039:SF14">
    <property type="entry name" value="NACHT DOMAIN-CONTAINING PROTEIN"/>
    <property type="match status" value="1"/>
</dbReference>
<dbReference type="OrthoDB" id="538223at2759"/>
<proteinExistence type="predicted"/>
<dbReference type="InterPro" id="IPR056884">
    <property type="entry name" value="NPHP3-like_N"/>
</dbReference>
<keyword evidence="1" id="KW-0677">Repeat</keyword>
<dbReference type="InterPro" id="IPR001680">
    <property type="entry name" value="WD40_rpt"/>
</dbReference>
<dbReference type="Pfam" id="PF24883">
    <property type="entry name" value="NPHP3_N"/>
    <property type="match status" value="1"/>
</dbReference>
<organism evidence="6 7">
    <name type="scientific">Fusarium heterosporum</name>
    <dbReference type="NCBI Taxonomy" id="42747"/>
    <lineage>
        <taxon>Eukaryota</taxon>
        <taxon>Fungi</taxon>
        <taxon>Dikarya</taxon>
        <taxon>Ascomycota</taxon>
        <taxon>Pezizomycotina</taxon>
        <taxon>Sordariomycetes</taxon>
        <taxon>Hypocreomycetidae</taxon>
        <taxon>Hypocreales</taxon>
        <taxon>Nectriaceae</taxon>
        <taxon>Fusarium</taxon>
        <taxon>Fusarium heterosporum species complex</taxon>
    </lineage>
</organism>
<dbReference type="InterPro" id="IPR015943">
    <property type="entry name" value="WD40/YVTN_repeat-like_dom_sf"/>
</dbReference>
<dbReference type="Gene3D" id="3.40.50.300">
    <property type="entry name" value="P-loop containing nucleotide triphosphate hydrolases"/>
    <property type="match status" value="1"/>
</dbReference>
<dbReference type="InterPro" id="IPR036322">
    <property type="entry name" value="WD40_repeat_dom_sf"/>
</dbReference>
<dbReference type="PROSITE" id="PS50082">
    <property type="entry name" value="WD_REPEATS_2"/>
    <property type="match status" value="2"/>
</dbReference>
<feature type="compositionally biased region" description="Polar residues" evidence="3">
    <location>
        <begin position="60"/>
        <end position="69"/>
    </location>
</feature>
<dbReference type="Pfam" id="PF17100">
    <property type="entry name" value="NACHT_N"/>
    <property type="match status" value="1"/>
</dbReference>
<evidence type="ECO:0000313" key="6">
    <source>
        <dbReference type="EMBL" id="KAF5670516.1"/>
    </source>
</evidence>
<dbReference type="SUPFAM" id="SSF52540">
    <property type="entry name" value="P-loop containing nucleoside triphosphate hydrolases"/>
    <property type="match status" value="1"/>
</dbReference>
<accession>A0A8H5WSH1</accession>
<dbReference type="EMBL" id="JAAGWQ010000075">
    <property type="protein sequence ID" value="KAF5670516.1"/>
    <property type="molecule type" value="Genomic_DNA"/>
</dbReference>
<feature type="compositionally biased region" description="Basic and acidic residues" evidence="3">
    <location>
        <begin position="1"/>
        <end position="26"/>
    </location>
</feature>
<dbReference type="Pfam" id="PF00400">
    <property type="entry name" value="WD40"/>
    <property type="match status" value="3"/>
</dbReference>
<keyword evidence="2" id="KW-0853">WD repeat</keyword>
<dbReference type="Gene3D" id="2.130.10.10">
    <property type="entry name" value="YVTN repeat-like/Quinoprotein amine dehydrogenase"/>
    <property type="match status" value="3"/>
</dbReference>
<protein>
    <recommendedName>
        <fullName evidence="8">NWD NACHT-NTPase N-terminal domain-containing protein</fullName>
    </recommendedName>
</protein>
<evidence type="ECO:0000259" key="5">
    <source>
        <dbReference type="Pfam" id="PF24883"/>
    </source>
</evidence>
<dbReference type="SUPFAM" id="SSF50978">
    <property type="entry name" value="WD40 repeat-like"/>
    <property type="match status" value="1"/>
</dbReference>
<evidence type="ECO:0000256" key="1">
    <source>
        <dbReference type="ARBA" id="ARBA00022737"/>
    </source>
</evidence>
<dbReference type="Proteomes" id="UP000567885">
    <property type="component" value="Unassembled WGS sequence"/>
</dbReference>
<evidence type="ECO:0008006" key="8">
    <source>
        <dbReference type="Google" id="ProtNLM"/>
    </source>
</evidence>
<feature type="region of interest" description="Disordered" evidence="3">
    <location>
        <begin position="1"/>
        <end position="84"/>
    </location>
</feature>
<dbReference type="SMART" id="SM00320">
    <property type="entry name" value="WD40"/>
    <property type="match status" value="5"/>
</dbReference>
<feature type="repeat" description="WD" evidence="2">
    <location>
        <begin position="967"/>
        <end position="1008"/>
    </location>
</feature>
<feature type="domain" description="Nephrocystin 3-like N-terminal" evidence="5">
    <location>
        <begin position="410"/>
        <end position="582"/>
    </location>
</feature>
<dbReference type="InterPro" id="IPR011044">
    <property type="entry name" value="Quino_amine_DH_bsu"/>
</dbReference>
<dbReference type="PANTHER" id="PTHR10039">
    <property type="entry name" value="AMELOGENIN"/>
    <property type="match status" value="1"/>
</dbReference>
<evidence type="ECO:0000259" key="4">
    <source>
        <dbReference type="Pfam" id="PF17100"/>
    </source>
</evidence>
<evidence type="ECO:0000313" key="7">
    <source>
        <dbReference type="Proteomes" id="UP000567885"/>
    </source>
</evidence>
<comment type="caution">
    <text evidence="6">The sequence shown here is derived from an EMBL/GenBank/DDBJ whole genome shotgun (WGS) entry which is preliminary data.</text>
</comment>